<organism evidence="1 2">
    <name type="scientific">Natronomonas moolapensis (strain DSM 18674 / CECT 7526 / JCM 14361 / 8.8.11)</name>
    <dbReference type="NCBI Taxonomy" id="268739"/>
    <lineage>
        <taxon>Archaea</taxon>
        <taxon>Methanobacteriati</taxon>
        <taxon>Methanobacteriota</taxon>
        <taxon>Stenosarchaea group</taxon>
        <taxon>Halobacteria</taxon>
        <taxon>Halobacteriales</taxon>
        <taxon>Natronomonadaceae</taxon>
        <taxon>Natronomonas</taxon>
    </lineage>
</organism>
<dbReference type="RefSeq" id="WP_160169597.1">
    <property type="nucleotide sequence ID" value="NC_020388.1"/>
</dbReference>
<dbReference type="HOGENOM" id="CLU_3038977_0_0_2"/>
<reference evidence="1 2" key="1">
    <citation type="journal article" date="2013" name="Genome Announc.">
        <title>Genome of the haloarchaeon Natronomonas moolapensis, a neutrophilic member of a previously haloalkaliphilic genus.</title>
        <authorList>
            <person name="Dyall-Smith M.L."/>
            <person name="Pfeiffer F."/>
            <person name="Oberwinkler T."/>
            <person name="Klee K."/>
            <person name="Rampp M."/>
            <person name="Palm P."/>
            <person name="Gross K."/>
            <person name="Schuster S.C."/>
            <person name="Oesterhelt D."/>
        </authorList>
    </citation>
    <scope>NUCLEOTIDE SEQUENCE [LARGE SCALE GENOMIC DNA]</scope>
    <source>
        <strain evidence="2">DSM 18674 / JCM 14361 / 8.8.11</strain>
    </source>
</reference>
<dbReference type="Proteomes" id="UP000011867">
    <property type="component" value="Chromosome"/>
</dbReference>
<gene>
    <name evidence="1" type="ORF">Nmlp_3501A</name>
</gene>
<dbReference type="EMBL" id="HF582854">
    <property type="protein sequence ID" value="CDN30066.1"/>
    <property type="molecule type" value="Genomic_DNA"/>
</dbReference>
<dbReference type="GeneID" id="43676847"/>
<name>W8Y4Q3_NATM8</name>
<evidence type="ECO:0008006" key="3">
    <source>
        <dbReference type="Google" id="ProtNLM"/>
    </source>
</evidence>
<dbReference type="KEGG" id="nmo:Nmlp_3501A"/>
<proteinExistence type="predicted"/>
<evidence type="ECO:0000313" key="2">
    <source>
        <dbReference type="Proteomes" id="UP000011867"/>
    </source>
</evidence>
<dbReference type="OrthoDB" id="154641at2157"/>
<dbReference type="AlphaFoldDB" id="W8Y4Q3"/>
<evidence type="ECO:0000313" key="1">
    <source>
        <dbReference type="EMBL" id="CDN30066.1"/>
    </source>
</evidence>
<protein>
    <recommendedName>
        <fullName evidence="3">Small CPxCG-related zinc finger protein</fullName>
    </recommendedName>
</protein>
<sequence length="46" mass="5484">MPCKIECNDCGLERRLDDCVTAHERAKEHEARYSDHYVTLYDRQRG</sequence>
<keyword evidence="2" id="KW-1185">Reference proteome</keyword>
<accession>W8Y4Q3</accession>